<organism evidence="3 4">
    <name type="scientific">Parabacteroides faecalis</name>
    <dbReference type="NCBI Taxonomy" id="2924040"/>
    <lineage>
        <taxon>Bacteria</taxon>
        <taxon>Pseudomonadati</taxon>
        <taxon>Bacteroidota</taxon>
        <taxon>Bacteroidia</taxon>
        <taxon>Bacteroidales</taxon>
        <taxon>Tannerellaceae</taxon>
        <taxon>Parabacteroides</taxon>
    </lineage>
</organism>
<evidence type="ECO:0000259" key="2">
    <source>
        <dbReference type="Pfam" id="PF11396"/>
    </source>
</evidence>
<evidence type="ECO:0000313" key="3">
    <source>
        <dbReference type="EMBL" id="MCJ2380901.1"/>
    </source>
</evidence>
<sequence>MKKRVDRICSFLMACLLLIHISCSENNSVEDPRQELPENIQSSLQVLYPDEIPQSTEQLIDPNTSEVCYYVSFSDGTYFVFNAAGEWTSVYCYTKVLPVSIQTTYKDAIRQIETETASPIQALDKTLYGIAFGLEDQRWLAYSTTDKKLLGEEMEHNTGLQPNEYLPGPVYFFVSSSFDAEIEHVIVPQDENQSDFRYSLWLSNHMVVDFNQDNDWLEVRHAEKAYLPDSFYSLLPEDVVEQLTEDCPEKNIYLVRQIKSEQTIQYEFETDDQKSWCYAIPNPDYTPPTIFPDKGIRAFIDKYFGITSSVSMVLSLDTKDRVIVSLPNGFNFTVNMQGEWINIDNHNLGWSALKEELISSEILKAVEEKYQTTITSITRPLDQLQVQYMLADEGDQVYYVYSATEFVAQDSPRTPYEKAYRYIRHHYPAEISFNLSYEQGRYQTTLEDGTLLLFDGKGELIK</sequence>
<dbReference type="SUPFAM" id="SSF160574">
    <property type="entry name" value="BT0923-like"/>
    <property type="match status" value="2"/>
</dbReference>
<feature type="domain" description="Putative beta-lactamase-inhibitor-like PepSY-like" evidence="2">
    <location>
        <begin position="69"/>
        <end position="101"/>
    </location>
</feature>
<dbReference type="Gene3D" id="3.40.1420.30">
    <property type="match status" value="3"/>
</dbReference>
<name>A0ABT0C1N2_9BACT</name>
<accession>A0ABT0C1N2</accession>
<keyword evidence="4" id="KW-1185">Reference proteome</keyword>
<feature type="domain" description="Putative beta-lactamase-inhibitor-like PepSY-like" evidence="2">
    <location>
        <begin position="198"/>
        <end position="272"/>
    </location>
</feature>
<dbReference type="RefSeq" id="WP_243325196.1">
    <property type="nucleotide sequence ID" value="NZ_JAKZMM010000022.1"/>
</dbReference>
<feature type="signal peptide" evidence="1">
    <location>
        <begin position="1"/>
        <end position="24"/>
    </location>
</feature>
<evidence type="ECO:0000313" key="4">
    <source>
        <dbReference type="Proteomes" id="UP001165444"/>
    </source>
</evidence>
<comment type="caution">
    <text evidence="3">The sequence shown here is derived from an EMBL/GenBank/DDBJ whole genome shotgun (WGS) entry which is preliminary data.</text>
</comment>
<feature type="domain" description="Putative beta-lactamase-inhibitor-like PepSY-like" evidence="2">
    <location>
        <begin position="419"/>
        <end position="462"/>
    </location>
</feature>
<keyword evidence="1" id="KW-0732">Signal</keyword>
<feature type="domain" description="Putative beta-lactamase-inhibitor-like PepSY-like" evidence="2">
    <location>
        <begin position="324"/>
        <end position="382"/>
    </location>
</feature>
<dbReference type="InterPro" id="IPR021533">
    <property type="entry name" value="PepSY-like"/>
</dbReference>
<feature type="chain" id="PRO_5046741155" evidence="1">
    <location>
        <begin position="25"/>
        <end position="462"/>
    </location>
</feature>
<proteinExistence type="predicted"/>
<dbReference type="EMBL" id="JAKZMM010000022">
    <property type="protein sequence ID" value="MCJ2380901.1"/>
    <property type="molecule type" value="Genomic_DNA"/>
</dbReference>
<dbReference type="Pfam" id="PF11396">
    <property type="entry name" value="PepSY_like"/>
    <property type="match status" value="4"/>
</dbReference>
<evidence type="ECO:0000256" key="1">
    <source>
        <dbReference type="SAM" id="SignalP"/>
    </source>
</evidence>
<protein>
    <submittedName>
        <fullName evidence="3">PepSY-like domain-containing protein</fullName>
    </submittedName>
</protein>
<gene>
    <name evidence="3" type="ORF">MUN53_09815</name>
</gene>
<reference evidence="3 4" key="1">
    <citation type="submission" date="2022-03" db="EMBL/GenBank/DDBJ databases">
        <title>Parabacteroides sp. nov. isolated from swine feces.</title>
        <authorList>
            <person name="Bak J.E."/>
        </authorList>
    </citation>
    <scope>NUCLEOTIDE SEQUENCE [LARGE SCALE GENOMIC DNA]</scope>
    <source>
        <strain evidence="3 4">AGMB00274</strain>
    </source>
</reference>
<dbReference type="Proteomes" id="UP001165444">
    <property type="component" value="Unassembled WGS sequence"/>
</dbReference>